<evidence type="ECO:0000313" key="3">
    <source>
        <dbReference type="EMBL" id="UNM96826.1"/>
    </source>
</evidence>
<dbReference type="InterPro" id="IPR056797">
    <property type="entry name" value="FdhE_central"/>
</dbReference>
<dbReference type="PANTHER" id="PTHR37689:SF1">
    <property type="entry name" value="PROTEIN FDHE"/>
    <property type="match status" value="1"/>
</dbReference>
<accession>A0ABY3X7X0</accession>
<dbReference type="Pfam" id="PF24860">
    <property type="entry name" value="FdhE_C"/>
    <property type="match status" value="1"/>
</dbReference>
<feature type="domain" description="FdhE C-terminal" evidence="2">
    <location>
        <begin position="219"/>
        <end position="292"/>
    </location>
</feature>
<dbReference type="EMBL" id="CP093379">
    <property type="protein sequence ID" value="UNM96826.1"/>
    <property type="molecule type" value="Genomic_DNA"/>
</dbReference>
<reference evidence="3 4" key="1">
    <citation type="submission" date="2022-03" db="EMBL/GenBank/DDBJ databases">
        <title>Ignatzschineria rhizosphaerae HR5S32.</title>
        <authorList>
            <person name="Sun J.Q."/>
            <person name="Feng J.Y."/>
        </authorList>
    </citation>
    <scope>NUCLEOTIDE SEQUENCE [LARGE SCALE GENOMIC DNA]</scope>
    <source>
        <strain evidence="3 4">HR5S32</strain>
    </source>
</reference>
<evidence type="ECO:0000313" key="4">
    <source>
        <dbReference type="Proteomes" id="UP000829542"/>
    </source>
</evidence>
<dbReference type="PANTHER" id="PTHR37689">
    <property type="entry name" value="PROTEIN FDHE"/>
    <property type="match status" value="1"/>
</dbReference>
<evidence type="ECO:0000259" key="2">
    <source>
        <dbReference type="Pfam" id="PF24860"/>
    </source>
</evidence>
<dbReference type="InterPro" id="IPR056796">
    <property type="entry name" value="FdhE_C"/>
</dbReference>
<protein>
    <submittedName>
        <fullName evidence="3">Formate dehydrogenase accessory protein FdhE</fullName>
    </submittedName>
</protein>
<dbReference type="Proteomes" id="UP000829542">
    <property type="component" value="Chromosome"/>
</dbReference>
<dbReference type="InterPro" id="IPR006452">
    <property type="entry name" value="Formate_DH_accessory"/>
</dbReference>
<dbReference type="CDD" id="cd16341">
    <property type="entry name" value="FdhE"/>
    <property type="match status" value="1"/>
</dbReference>
<name>A0ABY3X7X0_9GAMM</name>
<feature type="domain" description="FdhE central" evidence="1">
    <location>
        <begin position="180"/>
        <end position="216"/>
    </location>
</feature>
<sequence length="294" mass="33330">MSMIPTGGIKEIIRVLPPKDSYYPFRLQALQKALDNDPNSPVIPFLMKVVHAQESAFQALKSEKATFNFQEKEPFFVMDEAMLQCFQQTAITFCEALKARIETKNSSDYSEILKAVNALSTAIIDKEKTKQYFENIITLDLEAIPAHQRLFLLASMQVTLHFAATNLKVDEQYLLEAHDLCPCCKMPAISSVLDNSDGGLRYLYCSFCETKWHVVRSTCTECTSNKSLFQTTMEALDSPMSAEVCGECNTYLKFLDRTKTLIADPFIEDLLTLTITIKLTDKDFHTFGLNPYFV</sequence>
<gene>
    <name evidence="3" type="ORF">MMG00_02925</name>
</gene>
<keyword evidence="4" id="KW-1185">Reference proteome</keyword>
<dbReference type="Pfam" id="PF24859">
    <property type="entry name" value="FdhE_central"/>
    <property type="match status" value="1"/>
</dbReference>
<organism evidence="3 4">
    <name type="scientific">Ignatzschineria rhizosphaerae</name>
    <dbReference type="NCBI Taxonomy" id="2923279"/>
    <lineage>
        <taxon>Bacteria</taxon>
        <taxon>Pseudomonadati</taxon>
        <taxon>Pseudomonadota</taxon>
        <taxon>Gammaproteobacteria</taxon>
        <taxon>Cardiobacteriales</taxon>
        <taxon>Ignatzschineriaceae</taxon>
        <taxon>Ignatzschineria</taxon>
    </lineage>
</organism>
<dbReference type="RefSeq" id="WP_242151167.1">
    <property type="nucleotide sequence ID" value="NZ_CP093379.1"/>
</dbReference>
<proteinExistence type="predicted"/>
<evidence type="ECO:0000259" key="1">
    <source>
        <dbReference type="Pfam" id="PF24859"/>
    </source>
</evidence>